<protein>
    <submittedName>
        <fullName evidence="1">Uncharacterized protein</fullName>
    </submittedName>
</protein>
<evidence type="ECO:0000313" key="1">
    <source>
        <dbReference type="EMBL" id="KAH7999474.1"/>
    </source>
</evidence>
<evidence type="ECO:0000313" key="2">
    <source>
        <dbReference type="Proteomes" id="UP000827872"/>
    </source>
</evidence>
<sequence>MIAPRLGAGRERWQRPKYPKGGGSTHASGRLYLKGSDRRGGESSEAAEEAGALSFCRSGKQSDTRKVFAASLFLTRQAWRLPLGLRDGHRTPETSRVCYHLVAKDTHARARTPGTCRSQKPPQVRAYPAEDTRQALLCEHFAPFNTRGVKHVARGHIWPLERAYQAPTPPLAPDMAWQALCRLPATAANTSAPVPTPSPSAILC</sequence>
<dbReference type="EMBL" id="CM037618">
    <property type="protein sequence ID" value="KAH7999474.1"/>
    <property type="molecule type" value="Genomic_DNA"/>
</dbReference>
<name>A0ACB8F334_9SAUR</name>
<gene>
    <name evidence="1" type="ORF">K3G42_011599</name>
</gene>
<accession>A0ACB8F334</accession>
<dbReference type="Proteomes" id="UP000827872">
    <property type="component" value="Linkage Group LG05"/>
</dbReference>
<organism evidence="1 2">
    <name type="scientific">Sphaerodactylus townsendi</name>
    <dbReference type="NCBI Taxonomy" id="933632"/>
    <lineage>
        <taxon>Eukaryota</taxon>
        <taxon>Metazoa</taxon>
        <taxon>Chordata</taxon>
        <taxon>Craniata</taxon>
        <taxon>Vertebrata</taxon>
        <taxon>Euteleostomi</taxon>
        <taxon>Lepidosauria</taxon>
        <taxon>Squamata</taxon>
        <taxon>Bifurcata</taxon>
        <taxon>Gekkota</taxon>
        <taxon>Sphaerodactylidae</taxon>
        <taxon>Sphaerodactylus</taxon>
    </lineage>
</organism>
<reference evidence="1" key="1">
    <citation type="submission" date="2021-08" db="EMBL/GenBank/DDBJ databases">
        <title>The first chromosome-level gecko genome reveals the dynamic sex chromosomes of Neotropical dwarf geckos (Sphaerodactylidae: Sphaerodactylus).</title>
        <authorList>
            <person name="Pinto B.J."/>
            <person name="Keating S.E."/>
            <person name="Gamble T."/>
        </authorList>
    </citation>
    <scope>NUCLEOTIDE SEQUENCE</scope>
    <source>
        <strain evidence="1">TG3544</strain>
    </source>
</reference>
<comment type="caution">
    <text evidence="1">The sequence shown here is derived from an EMBL/GenBank/DDBJ whole genome shotgun (WGS) entry which is preliminary data.</text>
</comment>
<proteinExistence type="predicted"/>
<keyword evidence="2" id="KW-1185">Reference proteome</keyword>